<protein>
    <submittedName>
        <fullName evidence="11">ATP-dependent DNA helicase RecG</fullName>
    </submittedName>
</protein>
<evidence type="ECO:0000256" key="7">
    <source>
        <dbReference type="ARBA" id="ARBA00023204"/>
    </source>
</evidence>
<feature type="compositionally biased region" description="Polar residues" evidence="8">
    <location>
        <begin position="189"/>
        <end position="207"/>
    </location>
</feature>
<dbReference type="EMBL" id="JAKJKU010000001">
    <property type="protein sequence ID" value="MCF6773273.1"/>
    <property type="molecule type" value="Genomic_DNA"/>
</dbReference>
<gene>
    <name evidence="11" type="ORF">L3H44_02445</name>
</gene>
<keyword evidence="3" id="KW-0378">Hydrolase</keyword>
<dbReference type="InterPro" id="IPR004365">
    <property type="entry name" value="NA-bd_OB_tRNA"/>
</dbReference>
<dbReference type="GO" id="GO:0004386">
    <property type="term" value="F:helicase activity"/>
    <property type="evidence" value="ECO:0007669"/>
    <property type="project" value="UniProtKB-KW"/>
</dbReference>
<dbReference type="CDD" id="cd04488">
    <property type="entry name" value="RecG_wedge_OBF"/>
    <property type="match status" value="1"/>
</dbReference>
<keyword evidence="4 11" id="KW-0347">Helicase</keyword>
<dbReference type="InterPro" id="IPR047112">
    <property type="entry name" value="RecG/Mfd"/>
</dbReference>
<keyword evidence="7" id="KW-0234">DNA repair</keyword>
<evidence type="ECO:0000256" key="6">
    <source>
        <dbReference type="ARBA" id="ARBA00023125"/>
    </source>
</evidence>
<evidence type="ECO:0000256" key="2">
    <source>
        <dbReference type="ARBA" id="ARBA00022763"/>
    </source>
</evidence>
<feature type="region of interest" description="Disordered" evidence="8">
    <location>
        <begin position="189"/>
        <end position="225"/>
    </location>
</feature>
<organism evidence="11 12">
    <name type="scientific">Corynebacterium parakroppenstedtii</name>
    <dbReference type="NCBI Taxonomy" id="2828363"/>
    <lineage>
        <taxon>Bacteria</taxon>
        <taxon>Bacillati</taxon>
        <taxon>Actinomycetota</taxon>
        <taxon>Actinomycetes</taxon>
        <taxon>Mycobacteriales</taxon>
        <taxon>Corynebacteriaceae</taxon>
        <taxon>Corynebacterium</taxon>
    </lineage>
</organism>
<feature type="domain" description="Helicase ATP-binding" evidence="9">
    <location>
        <begin position="346"/>
        <end position="516"/>
    </location>
</feature>
<comment type="caution">
    <text evidence="11">The sequence shown here is derived from an EMBL/GenBank/DDBJ whole genome shotgun (WGS) entry which is preliminary data.</text>
</comment>
<dbReference type="Proteomes" id="UP001200604">
    <property type="component" value="Unassembled WGS sequence"/>
</dbReference>
<feature type="region of interest" description="Disordered" evidence="8">
    <location>
        <begin position="145"/>
        <end position="166"/>
    </location>
</feature>
<dbReference type="PANTHER" id="PTHR47964:SF1">
    <property type="entry name" value="ATP-DEPENDENT DNA HELICASE HOMOLOG RECG, CHLOROPLASTIC"/>
    <property type="match status" value="1"/>
</dbReference>
<keyword evidence="2" id="KW-0227">DNA damage</keyword>
<dbReference type="Gene3D" id="3.40.50.300">
    <property type="entry name" value="P-loop containing nucleotide triphosphate hydrolases"/>
    <property type="match status" value="2"/>
</dbReference>
<dbReference type="SUPFAM" id="SSF50249">
    <property type="entry name" value="Nucleic acid-binding proteins"/>
    <property type="match status" value="1"/>
</dbReference>
<evidence type="ECO:0000313" key="11">
    <source>
        <dbReference type="EMBL" id="MCF6773273.1"/>
    </source>
</evidence>
<reference evidence="11 12" key="1">
    <citation type="submission" date="2022-01" db="EMBL/GenBank/DDBJ databases">
        <title>Identification and Characterization of Corynebacterium sp.</title>
        <authorList>
            <person name="Luo Q."/>
            <person name="Qu P."/>
            <person name="Chen Q."/>
        </authorList>
    </citation>
    <scope>NUCLEOTIDE SEQUENCE [LARGE SCALE GENOMIC DNA]</scope>
    <source>
        <strain evidence="11 12">MC-12</strain>
    </source>
</reference>
<dbReference type="InterPro" id="IPR011545">
    <property type="entry name" value="DEAD/DEAH_box_helicase_dom"/>
</dbReference>
<keyword evidence="5" id="KW-0067">ATP-binding</keyword>
<dbReference type="Pfam" id="PF19833">
    <property type="entry name" value="RecG_dom3_C"/>
    <property type="match status" value="1"/>
</dbReference>
<keyword evidence="1" id="KW-0547">Nucleotide-binding</keyword>
<dbReference type="SMART" id="SM00487">
    <property type="entry name" value="DEXDc"/>
    <property type="match status" value="1"/>
</dbReference>
<evidence type="ECO:0000259" key="9">
    <source>
        <dbReference type="PROSITE" id="PS51192"/>
    </source>
</evidence>
<evidence type="ECO:0000313" key="12">
    <source>
        <dbReference type="Proteomes" id="UP001200604"/>
    </source>
</evidence>
<dbReference type="SUPFAM" id="SSF52540">
    <property type="entry name" value="P-loop containing nucleoside triphosphate hydrolases"/>
    <property type="match status" value="2"/>
</dbReference>
<dbReference type="RefSeq" id="WP_046202472.1">
    <property type="nucleotide sequence ID" value="NZ_JAGSOA010000001.1"/>
</dbReference>
<proteinExistence type="predicted"/>
<name>A0ABS9HJK8_9CORY</name>
<dbReference type="SMART" id="SM00490">
    <property type="entry name" value="HELICc"/>
    <property type="match status" value="1"/>
</dbReference>
<dbReference type="InterPro" id="IPR027417">
    <property type="entry name" value="P-loop_NTPase"/>
</dbReference>
<evidence type="ECO:0000256" key="8">
    <source>
        <dbReference type="SAM" id="MobiDB-lite"/>
    </source>
</evidence>
<dbReference type="InterPro" id="IPR012340">
    <property type="entry name" value="NA-bd_OB-fold"/>
</dbReference>
<feature type="compositionally biased region" description="Basic residues" evidence="8">
    <location>
        <begin position="208"/>
        <end position="223"/>
    </location>
</feature>
<dbReference type="InterPro" id="IPR014001">
    <property type="entry name" value="Helicase_ATP-bd"/>
</dbReference>
<sequence length="761" mass="82794">MMGWEPLVVPLPDSLPDSTRSHLAAVGVSTVAELVEWFPRRYVEPGSTSDMGSVDVGTTVTFVGEILRGNKITTRTRKRLYTVVITDGCQTINATFFNAFAPARDLIVGTRAIFVGTVSEYRGALQLAHPDYKVIDFAHEWTLDAQPPDEPAKHGSQRGSSRNIIDRDTAALVTKLPLLPIYPLKSESSRFSSATGSETGSSKTGKQSTKRPAKRSKRGSKRPVRVDSWTTLDAITTVLTHSDHIPDPLPRVPTVQGKPLPSLDHAIRAMHMPSSWADQAMARKRLAFNEALGLQLILALRRHAAADRRAPQCPPREDGYRAELLAGLPFALTDQQRAVTDEIGDDLAATTPMCRLLQGDVGSGKTIVALIAMLQAVDAGYQAVLLAPTEVLAAQHAHSLMTMMANAGVAATIRLVTGSMSASSRQETLLSLMTGETDIVVGTHALLSDNVEFFNLGLVVVDEQHRFGVEQRDRLRGRGRDTEDGPLTPHQLVMTATPIPRTVAMTTFGDLDVSTITELPGGRKPIQSSVVPEWKKGWLDRAYQRIREEVASGRQAYIVCPRIQGEGGVNDMYEQLTAGPLHGLRVGMLHGQLPNPDKERIMGKFSRGDCDVLISTTVIEVGVDVPNATLMLIREAESFGISQLHQLRGRIGRGSHASWCLFHTAQPEDSDSYRRLQGVAATTDGFALAELDLATRSEGDLVGADQSGRSTHIRLLDVVHDEPLIEAAKTEAEHIVQTDPGLARRLSEGYSSTEREFLGKG</sequence>
<evidence type="ECO:0000256" key="5">
    <source>
        <dbReference type="ARBA" id="ARBA00022840"/>
    </source>
</evidence>
<accession>A0ABS9HJK8</accession>
<dbReference type="Pfam" id="PF00271">
    <property type="entry name" value="Helicase_C"/>
    <property type="match status" value="1"/>
</dbReference>
<feature type="domain" description="Helicase C-terminal" evidence="10">
    <location>
        <begin position="538"/>
        <end position="699"/>
    </location>
</feature>
<dbReference type="PANTHER" id="PTHR47964">
    <property type="entry name" value="ATP-DEPENDENT DNA HELICASE HOMOLOG RECG, CHLOROPLASTIC"/>
    <property type="match status" value="1"/>
</dbReference>
<keyword evidence="12" id="KW-1185">Reference proteome</keyword>
<dbReference type="GeneID" id="92726087"/>
<evidence type="ECO:0000259" key="10">
    <source>
        <dbReference type="PROSITE" id="PS51194"/>
    </source>
</evidence>
<dbReference type="Pfam" id="PF00270">
    <property type="entry name" value="DEAD"/>
    <property type="match status" value="1"/>
</dbReference>
<dbReference type="InterPro" id="IPR001650">
    <property type="entry name" value="Helicase_C-like"/>
</dbReference>
<dbReference type="InterPro" id="IPR045562">
    <property type="entry name" value="RecG_dom3_C"/>
</dbReference>
<dbReference type="Gene3D" id="2.40.50.140">
    <property type="entry name" value="Nucleic acid-binding proteins"/>
    <property type="match status" value="1"/>
</dbReference>
<dbReference type="PROSITE" id="PS51192">
    <property type="entry name" value="HELICASE_ATP_BIND_1"/>
    <property type="match status" value="1"/>
</dbReference>
<keyword evidence="6" id="KW-0238">DNA-binding</keyword>
<evidence type="ECO:0000256" key="3">
    <source>
        <dbReference type="ARBA" id="ARBA00022801"/>
    </source>
</evidence>
<dbReference type="Pfam" id="PF01336">
    <property type="entry name" value="tRNA_anti-codon"/>
    <property type="match status" value="1"/>
</dbReference>
<evidence type="ECO:0000256" key="1">
    <source>
        <dbReference type="ARBA" id="ARBA00022741"/>
    </source>
</evidence>
<evidence type="ECO:0000256" key="4">
    <source>
        <dbReference type="ARBA" id="ARBA00022806"/>
    </source>
</evidence>
<dbReference type="PROSITE" id="PS51194">
    <property type="entry name" value="HELICASE_CTER"/>
    <property type="match status" value="1"/>
</dbReference>